<evidence type="ECO:0000313" key="7">
    <source>
        <dbReference type="EMBL" id="KAK5702882.1"/>
    </source>
</evidence>
<feature type="region of interest" description="Disordered" evidence="6">
    <location>
        <begin position="1162"/>
        <end position="1184"/>
    </location>
</feature>
<dbReference type="EMBL" id="JAVRQU010000005">
    <property type="protein sequence ID" value="KAK5702882.1"/>
    <property type="molecule type" value="Genomic_DNA"/>
</dbReference>
<proteinExistence type="inferred from homology"/>
<comment type="subcellular location">
    <subcellularLocation>
        <location evidence="1">Cytoplasm</location>
        <location evidence="1">P-body</location>
    </subcellularLocation>
</comment>
<feature type="region of interest" description="Disordered" evidence="6">
    <location>
        <begin position="829"/>
        <end position="902"/>
    </location>
</feature>
<accession>A0AAN7W883</accession>
<sequence>MADLQELFARLKATSSRESSESIPHSQTPQQQSQSQQPSIWAQPQQQQPPVSTPLFSPPASAMPTPSPAPQEQARTNNLLNLLKFNNSSGAGAPAGPMASLHNIGGGGGDNKPPTVPSRTASSSNQQDFLLNLLRKPNAAKPVQSAAPSSASEDTVVPSIEKASPPITEPNFPEMSAVDAGRVERSPTPARQFGSNASRETTPFAAPQPVKANKFTYVNPFDQLHASSPLNRTPRPESAAAGVSGVPGKKMEILKHERDVSGPSGAGVANGAPAAKKTRKTKEGDKVSTQTQTVAEALGDVGEKVDREVGEALAEAVKKPVAATAETAIKRGTVDNEDVESSWESAEDSANDKKARVQVKVYNFPMKPFVTITLNPSAVDITQPIRQDDLMVIAQLKKEFDQMDRSLVTASQSYIVYAQTATKKDNAGFRIIRQDTGDHKQVFRGSGERVCNVQLCSSGAPGSDLECVLGTGVNGTVFWTSLSKGATGEFFKEEDVEAQGFSLPALGTGEEGGSGSSVKTRAKCSSRSPEFFAMSRSKMIYLVGAENAKEKAYCDPRTRVVDGEKFFAEHGLKINTGKAGKDFCFSEDDTVIASLDKSGVVKFWDITSLTEKARDESGAVHEGVELTVPLWTLQAVASGSGSKGDGEKVGLWDLGLGKAVQELRLPHGRDSDGFCSVNYHPKTGILAIGHPTRNSVYFIHLSAPKYNLPAGMGQVKYLTMLAEGGKGLPKPESTAIMSGLREASFDKIGKVRSVEMLRHVVESAGEGVEEVVFEVYVVHERGVCAVPVRKADLGWSSEGKVVEGVDAVGAGVVTVGALDVTVPAVAAKEVGSEAGSAVETPSKKKEKKGAAAQASPAKAAVPSAPAATNGAQAASGSERKSMQIPEAPKPSESAPVNPPLMTPESYAKAAEIIKSPKQEVRAPAVEAVKEAAAPVKSEAASPAAAAPVSGELQASLGKQFDLLYSKLDADKRIVDAATAARQDAMLRLVSSTLTENVEQSLHRIIGASIERDVIPAITTTSSKLIDAKLVELLPKQIDTSVQRELKAALPHALTAALKDQQVQRLISEATSTQVAQKVQQQVSNLLQQSLPNMAMQAMQKMVAEHEARTSQKLQEAETKRDEANKQVEQLSRLVTSLSQTIQGMADSQAAFQEQILKAQRERSMKAESSKMSEKSAVDEKSEVPVEKVKTAEEMEVERITQLLMEADFEQATIAWLQSPNQAALFDNLFVRVNPEYLKQVTPLVALSVSAALTASLDTSLGLRLEWLETVLGMIDVRDEEIVDVAPKIMDVLMTRLQGAYMIVHEQSGWSDQEKNGLLRRISALNKRVVEVRRMTG</sequence>
<dbReference type="GO" id="GO:0031087">
    <property type="term" value="P:deadenylation-independent decapping of nuclear-transcribed mRNA"/>
    <property type="evidence" value="ECO:0007669"/>
    <property type="project" value="InterPro"/>
</dbReference>
<evidence type="ECO:0000256" key="6">
    <source>
        <dbReference type="SAM" id="MobiDB-lite"/>
    </source>
</evidence>
<dbReference type="Gene3D" id="2.130.10.10">
    <property type="entry name" value="YVTN repeat-like/Quinoprotein amine dehydrogenase"/>
    <property type="match status" value="1"/>
</dbReference>
<dbReference type="InterPro" id="IPR044938">
    <property type="entry name" value="EDC4_C_sf"/>
</dbReference>
<name>A0AAN7W883_9PEZI</name>
<evidence type="ECO:0000256" key="1">
    <source>
        <dbReference type="ARBA" id="ARBA00004201"/>
    </source>
</evidence>
<feature type="region of interest" description="Disordered" evidence="6">
    <location>
        <begin position="1"/>
        <end position="211"/>
    </location>
</feature>
<feature type="compositionally biased region" description="Low complexity" evidence="6">
    <location>
        <begin position="850"/>
        <end position="867"/>
    </location>
</feature>
<keyword evidence="5" id="KW-0677">Repeat</keyword>
<feature type="region of interest" description="Disordered" evidence="6">
    <location>
        <begin position="259"/>
        <end position="290"/>
    </location>
</feature>
<keyword evidence="3" id="KW-0963">Cytoplasm</keyword>
<evidence type="ECO:0000256" key="4">
    <source>
        <dbReference type="ARBA" id="ARBA00022574"/>
    </source>
</evidence>
<feature type="compositionally biased region" description="Low complexity" evidence="6">
    <location>
        <begin position="77"/>
        <end position="100"/>
    </location>
</feature>
<dbReference type="Gene3D" id="1.10.220.100">
    <property type="entry name" value="conserved c-terminal region of ge- 1"/>
    <property type="match status" value="1"/>
</dbReference>
<comment type="similarity">
    <text evidence="2">Belongs to the WD repeat EDC4 family.</text>
</comment>
<feature type="region of interest" description="Disordered" evidence="6">
    <location>
        <begin position="226"/>
        <end position="245"/>
    </location>
</feature>
<dbReference type="InterPro" id="IPR036322">
    <property type="entry name" value="WD40_repeat_dom_sf"/>
</dbReference>
<evidence type="ECO:0000313" key="8">
    <source>
        <dbReference type="Proteomes" id="UP001310594"/>
    </source>
</evidence>
<dbReference type="PANTHER" id="PTHR15598:SF5">
    <property type="entry name" value="ENHANCER OF MRNA-DECAPPING PROTEIN 4"/>
    <property type="match status" value="1"/>
</dbReference>
<evidence type="ECO:0000256" key="3">
    <source>
        <dbReference type="ARBA" id="ARBA00022490"/>
    </source>
</evidence>
<keyword evidence="4" id="KW-0853">WD repeat</keyword>
<dbReference type="GO" id="GO:0000932">
    <property type="term" value="C:P-body"/>
    <property type="evidence" value="ECO:0007669"/>
    <property type="project" value="UniProtKB-SubCell"/>
</dbReference>
<reference evidence="7" key="1">
    <citation type="submission" date="2023-08" db="EMBL/GenBank/DDBJ databases">
        <title>Black Yeasts Isolated from many extreme environments.</title>
        <authorList>
            <person name="Coleine C."/>
            <person name="Stajich J.E."/>
            <person name="Selbmann L."/>
        </authorList>
    </citation>
    <scope>NUCLEOTIDE SEQUENCE</scope>
    <source>
        <strain evidence="7">CCFEE 5810</strain>
    </source>
</reference>
<evidence type="ECO:0000256" key="2">
    <source>
        <dbReference type="ARBA" id="ARBA00009639"/>
    </source>
</evidence>
<feature type="compositionally biased region" description="Low complexity" evidence="6">
    <location>
        <begin position="21"/>
        <end position="64"/>
    </location>
</feature>
<organism evidence="7 8">
    <name type="scientific">Elasticomyces elasticus</name>
    <dbReference type="NCBI Taxonomy" id="574655"/>
    <lineage>
        <taxon>Eukaryota</taxon>
        <taxon>Fungi</taxon>
        <taxon>Dikarya</taxon>
        <taxon>Ascomycota</taxon>
        <taxon>Pezizomycotina</taxon>
        <taxon>Dothideomycetes</taxon>
        <taxon>Dothideomycetidae</taxon>
        <taxon>Mycosphaerellales</taxon>
        <taxon>Teratosphaeriaceae</taxon>
        <taxon>Elasticomyces</taxon>
    </lineage>
</organism>
<dbReference type="InterPro" id="IPR045152">
    <property type="entry name" value="EDC4-like"/>
</dbReference>
<dbReference type="InterPro" id="IPR015943">
    <property type="entry name" value="WD40/YVTN_repeat-like_dom_sf"/>
</dbReference>
<feature type="region of interest" description="Disordered" evidence="6">
    <location>
        <begin position="1103"/>
        <end position="1125"/>
    </location>
</feature>
<dbReference type="Proteomes" id="UP001310594">
    <property type="component" value="Unassembled WGS sequence"/>
</dbReference>
<evidence type="ECO:0000256" key="5">
    <source>
        <dbReference type="ARBA" id="ARBA00022737"/>
    </source>
</evidence>
<dbReference type="SUPFAM" id="SSF50978">
    <property type="entry name" value="WD40 repeat-like"/>
    <property type="match status" value="1"/>
</dbReference>
<protein>
    <submittedName>
        <fullName evidence="7">Uncharacterized protein</fullName>
    </submittedName>
</protein>
<feature type="compositionally biased region" description="Polar residues" evidence="6">
    <location>
        <begin position="117"/>
        <end position="129"/>
    </location>
</feature>
<comment type="caution">
    <text evidence="7">The sequence shown here is derived from an EMBL/GenBank/DDBJ whole genome shotgun (WGS) entry which is preliminary data.</text>
</comment>
<dbReference type="PANTHER" id="PTHR15598">
    <property type="entry name" value="ENHANCER OF MRNA-DECAPPING PROTEIN 4"/>
    <property type="match status" value="1"/>
</dbReference>
<gene>
    <name evidence="7" type="ORF">LTR97_003828</name>
</gene>